<feature type="transmembrane region" description="Helical" evidence="9">
    <location>
        <begin position="320"/>
        <end position="346"/>
    </location>
</feature>
<comment type="subunit">
    <text evidence="9">Homodimer.</text>
</comment>
<dbReference type="PANTHER" id="PTHR43773:SF1">
    <property type="entry name" value="MAGNESIUM TRANSPORTER MGTE"/>
    <property type="match status" value="1"/>
</dbReference>
<feature type="domain" description="CBS" evidence="10">
    <location>
        <begin position="212"/>
        <end position="268"/>
    </location>
</feature>
<evidence type="ECO:0000259" key="10">
    <source>
        <dbReference type="PROSITE" id="PS51371"/>
    </source>
</evidence>
<dbReference type="Gene3D" id="3.10.580.10">
    <property type="entry name" value="CBS-domain"/>
    <property type="match status" value="1"/>
</dbReference>
<comment type="function">
    <text evidence="9">Acts as a magnesium transporter.</text>
</comment>
<dbReference type="Pfam" id="PF03448">
    <property type="entry name" value="MgtE_N"/>
    <property type="match status" value="1"/>
</dbReference>
<keyword evidence="7 9" id="KW-0472">Membrane</keyword>
<dbReference type="SUPFAM" id="SSF158791">
    <property type="entry name" value="MgtE N-terminal domain-like"/>
    <property type="match status" value="1"/>
</dbReference>
<dbReference type="Pfam" id="PF00571">
    <property type="entry name" value="CBS"/>
    <property type="match status" value="1"/>
</dbReference>
<dbReference type="SUPFAM" id="SSF161093">
    <property type="entry name" value="MgtE membrane domain-like"/>
    <property type="match status" value="1"/>
</dbReference>
<dbReference type="Gene3D" id="1.25.60.10">
    <property type="entry name" value="MgtE N-terminal domain-like"/>
    <property type="match status" value="1"/>
</dbReference>
<accession>A0ABU5NB33</accession>
<keyword evidence="6 9" id="KW-1133">Transmembrane helix</keyword>
<dbReference type="InterPro" id="IPR038076">
    <property type="entry name" value="MgtE_N_sf"/>
</dbReference>
<dbReference type="NCBIfam" id="TIGR00400">
    <property type="entry name" value="mgtE"/>
    <property type="match status" value="1"/>
</dbReference>
<proteinExistence type="inferred from homology"/>
<dbReference type="CDD" id="cd04606">
    <property type="entry name" value="CBS_pair_Mg_transporter"/>
    <property type="match status" value="1"/>
</dbReference>
<sequence>MQDELNTISPDHQDKLVQQFEYINDLIANDNIEKAVELLLELHYADLADFLDNVNRKYYHIIFPALASMLNSEVLVWLSDGNKQPAIEALGLDVSARLIDELDIEDSIEVIEALNSELKELIIAKLKTDKRQQIIEGFKYPENTAGRVLEKDFVSLRQHWTAGQAIDFIRRSNISADFHAAIVVDSRVKPVGTILLCKLLKSSRNVPLVELMNYEFMAADTNTELDELAFIFKQYALTIVPVTTKQGKLVGSISIDNMLYIVEEQAESEFLHFGGINNSDIFYNLYTTTKSRFPWLFVNLVTACLTSLVINQFSDTISKLITLATIMPIVASMGGNAGTQVMTVTVRALANREITSTSTKRVITKEIYVCTLNGLLLAAIGIVLTYVLFAEIKLSLVFASAVVVNFTIAGFLGSCIPMILNHFDIDPATASGVFLTACTDAIGFFSFLGLAYFFLV</sequence>
<dbReference type="Gene3D" id="1.10.357.20">
    <property type="entry name" value="SLC41 divalent cation transporters, integral membrane domain"/>
    <property type="match status" value="1"/>
</dbReference>
<dbReference type="InterPro" id="IPR000644">
    <property type="entry name" value="CBS_dom"/>
</dbReference>
<feature type="transmembrane region" description="Helical" evidence="9">
    <location>
        <begin position="367"/>
        <end position="389"/>
    </location>
</feature>
<keyword evidence="3 9" id="KW-0813">Transport</keyword>
<evidence type="ECO:0000256" key="2">
    <source>
        <dbReference type="ARBA" id="ARBA00009749"/>
    </source>
</evidence>
<dbReference type="SUPFAM" id="SSF54631">
    <property type="entry name" value="CBS-domain pair"/>
    <property type="match status" value="1"/>
</dbReference>
<gene>
    <name evidence="11" type="ORF">Megvenef_00354</name>
</gene>
<dbReference type="PROSITE" id="PS51371">
    <property type="entry name" value="CBS"/>
    <property type="match status" value="1"/>
</dbReference>
<feature type="transmembrane region" description="Helical" evidence="9">
    <location>
        <begin position="432"/>
        <end position="455"/>
    </location>
</feature>
<evidence type="ECO:0000256" key="6">
    <source>
        <dbReference type="ARBA" id="ARBA00022989"/>
    </source>
</evidence>
<evidence type="ECO:0000256" key="3">
    <source>
        <dbReference type="ARBA" id="ARBA00022448"/>
    </source>
</evidence>
<dbReference type="SMART" id="SM00924">
    <property type="entry name" value="MgtE_N"/>
    <property type="match status" value="1"/>
</dbReference>
<dbReference type="InterPro" id="IPR006669">
    <property type="entry name" value="MgtE_transporter"/>
</dbReference>
<dbReference type="Pfam" id="PF01769">
    <property type="entry name" value="MgtE"/>
    <property type="match status" value="1"/>
</dbReference>
<feature type="transmembrane region" description="Helical" evidence="9">
    <location>
        <begin position="293"/>
        <end position="314"/>
    </location>
</feature>
<evidence type="ECO:0000313" key="11">
    <source>
        <dbReference type="EMBL" id="MEA0970395.1"/>
    </source>
</evidence>
<name>A0ABU5NB33_9RICK</name>
<dbReference type="InterPro" id="IPR006667">
    <property type="entry name" value="SLC41_membr_dom"/>
</dbReference>
<comment type="similarity">
    <text evidence="2 9">Belongs to the SLC41A transporter family.</text>
</comment>
<evidence type="ECO:0000256" key="1">
    <source>
        <dbReference type="ARBA" id="ARBA00004141"/>
    </source>
</evidence>
<dbReference type="InterPro" id="IPR006668">
    <property type="entry name" value="Mg_transptr_MgtE_intracell_dom"/>
</dbReference>
<keyword evidence="12" id="KW-1185">Reference proteome</keyword>
<keyword evidence="9" id="KW-0479">Metal-binding</keyword>
<dbReference type="PANTHER" id="PTHR43773">
    <property type="entry name" value="MAGNESIUM TRANSPORTER MGTE"/>
    <property type="match status" value="1"/>
</dbReference>
<dbReference type="EMBL" id="JARJFB010000015">
    <property type="protein sequence ID" value="MEA0970395.1"/>
    <property type="molecule type" value="Genomic_DNA"/>
</dbReference>
<dbReference type="InterPro" id="IPR046342">
    <property type="entry name" value="CBS_dom_sf"/>
</dbReference>
<dbReference type="Proteomes" id="UP001291687">
    <property type="component" value="Unassembled WGS sequence"/>
</dbReference>
<reference evidence="11 12" key="1">
    <citation type="submission" date="2023-03" db="EMBL/GenBank/DDBJ databases">
        <title>Host association and intracellularity evolved multiple times independently in the Rickettsiales.</title>
        <authorList>
            <person name="Castelli M."/>
            <person name="Nardi T."/>
            <person name="Gammuto L."/>
            <person name="Bellinzona G."/>
            <person name="Sabaneyeva E."/>
            <person name="Potekhin A."/>
            <person name="Serra V."/>
            <person name="Petroni G."/>
            <person name="Sassera D."/>
        </authorList>
    </citation>
    <scope>NUCLEOTIDE SEQUENCE [LARGE SCALE GENOMIC DNA]</scope>
    <source>
        <strain evidence="11 12">Sr 2-6</strain>
    </source>
</reference>
<comment type="caution">
    <text evidence="11">The sequence shown here is derived from an EMBL/GenBank/DDBJ whole genome shotgun (WGS) entry which is preliminary data.</text>
</comment>
<feature type="transmembrane region" description="Helical" evidence="9">
    <location>
        <begin position="395"/>
        <end position="420"/>
    </location>
</feature>
<evidence type="ECO:0000256" key="5">
    <source>
        <dbReference type="ARBA" id="ARBA00022842"/>
    </source>
</evidence>
<protein>
    <recommendedName>
        <fullName evidence="9">Magnesium transporter MgtE</fullName>
    </recommendedName>
</protein>
<dbReference type="RefSeq" id="WP_322776298.1">
    <property type="nucleotide sequence ID" value="NZ_JARJFB010000015.1"/>
</dbReference>
<evidence type="ECO:0000256" key="8">
    <source>
        <dbReference type="PROSITE-ProRule" id="PRU00703"/>
    </source>
</evidence>
<keyword evidence="4 9" id="KW-0812">Transmembrane</keyword>
<dbReference type="InterPro" id="IPR036739">
    <property type="entry name" value="SLC41_membr_dom_sf"/>
</dbReference>
<comment type="subcellular location">
    <subcellularLocation>
        <location evidence="9">Cell membrane</location>
        <topology evidence="9">Multi-pass membrane protein</topology>
    </subcellularLocation>
    <subcellularLocation>
        <location evidence="1">Membrane</location>
        <topology evidence="1">Multi-pass membrane protein</topology>
    </subcellularLocation>
</comment>
<organism evidence="11 12">
    <name type="scientific">Candidatus Megaera venefica</name>
    <dbReference type="NCBI Taxonomy" id="2055910"/>
    <lineage>
        <taxon>Bacteria</taxon>
        <taxon>Pseudomonadati</taxon>
        <taxon>Pseudomonadota</taxon>
        <taxon>Alphaproteobacteria</taxon>
        <taxon>Rickettsiales</taxon>
        <taxon>Rickettsiaceae</taxon>
        <taxon>Candidatus Megaera</taxon>
    </lineage>
</organism>
<evidence type="ECO:0000256" key="4">
    <source>
        <dbReference type="ARBA" id="ARBA00022692"/>
    </source>
</evidence>
<evidence type="ECO:0000313" key="12">
    <source>
        <dbReference type="Proteomes" id="UP001291687"/>
    </source>
</evidence>
<keyword evidence="9" id="KW-1003">Cell membrane</keyword>
<evidence type="ECO:0000256" key="7">
    <source>
        <dbReference type="ARBA" id="ARBA00023136"/>
    </source>
</evidence>
<keyword evidence="8" id="KW-0129">CBS domain</keyword>
<evidence type="ECO:0000256" key="9">
    <source>
        <dbReference type="RuleBase" id="RU362011"/>
    </source>
</evidence>
<keyword evidence="5 9" id="KW-0460">Magnesium</keyword>